<dbReference type="OrthoDB" id="5175804at2"/>
<dbReference type="AlphaFoldDB" id="A0A5M4FCH5"/>
<comment type="caution">
    <text evidence="1">The sequence shown here is derived from an EMBL/GenBank/DDBJ whole genome shotgun (WGS) entry which is preliminary data.</text>
</comment>
<accession>A0A5M4FCH5</accession>
<gene>
    <name evidence="1" type="ORF">ESP70_017850</name>
</gene>
<dbReference type="InterPro" id="IPR008928">
    <property type="entry name" value="6-hairpin_glycosidase_sf"/>
</dbReference>
<proteinExistence type="predicted"/>
<name>A0A5M4FCH5_9ACTN</name>
<evidence type="ECO:0000313" key="2">
    <source>
        <dbReference type="Proteomes" id="UP000380867"/>
    </source>
</evidence>
<dbReference type="EMBL" id="SDPQ02000003">
    <property type="protein sequence ID" value="KAA1395991.1"/>
    <property type="molecule type" value="Genomic_DNA"/>
</dbReference>
<reference evidence="1" key="1">
    <citation type="submission" date="2019-09" db="EMBL/GenBank/DDBJ databases">
        <authorList>
            <person name="Li J."/>
        </authorList>
    </citation>
    <scope>NUCLEOTIDE SEQUENCE [LARGE SCALE GENOMIC DNA]</scope>
    <source>
        <strain evidence="1">JCM 14732</strain>
    </source>
</reference>
<evidence type="ECO:0000313" key="1">
    <source>
        <dbReference type="EMBL" id="KAA1395991.1"/>
    </source>
</evidence>
<dbReference type="GO" id="GO:0016740">
    <property type="term" value="F:transferase activity"/>
    <property type="evidence" value="ECO:0007669"/>
    <property type="project" value="UniProtKB-KW"/>
</dbReference>
<dbReference type="SUPFAM" id="SSF48208">
    <property type="entry name" value="Six-hairpin glycosidases"/>
    <property type="match status" value="1"/>
</dbReference>
<dbReference type="RefSeq" id="WP_149690638.1">
    <property type="nucleotide sequence ID" value="NZ_SDPQ02000003.1"/>
</dbReference>
<dbReference type="GO" id="GO:0005975">
    <property type="term" value="P:carbohydrate metabolic process"/>
    <property type="evidence" value="ECO:0007669"/>
    <property type="project" value="InterPro"/>
</dbReference>
<dbReference type="Proteomes" id="UP000380867">
    <property type="component" value="Unassembled WGS sequence"/>
</dbReference>
<sequence>MLTPDQIAQTAAGIAAMQEPDGAIPWTTGEHTDAWNHVEGAMALVVGGQLDAAGAAYDWCARTQRADGSWPMKIVGGRVEDASSESNMAAYIAVGVLHHWTIQQDRAFVERMWPVVRRALDLVVDMQLPFGGIAWSREWDAEGPATINREALLAGSSSIYQSLRCGVALAELMGEPQPEWELAGGRLGHALREHRDRFLDKSTFSMDWYYPVLGGAVRGPAADAMLASEWDTFVVDGLGIRCVSTNPWVTGAETCELAMALKAVGDARAEQLFADMQHLRTDNGDYWTGFVFPENVNWPAEQTTYTAAAMILAWDVLTGTTPGAGVMTGHHIGVDFEGIAFECDCPSSDRFAGVSPGTR</sequence>
<keyword evidence="2" id="KW-1185">Reference proteome</keyword>
<dbReference type="Gene3D" id="1.50.10.10">
    <property type="match status" value="1"/>
</dbReference>
<dbReference type="InterPro" id="IPR012341">
    <property type="entry name" value="6hp_glycosidase-like_sf"/>
</dbReference>
<organism evidence="1 2">
    <name type="scientific">Aeromicrobium ginsengisoli</name>
    <dbReference type="NCBI Taxonomy" id="363867"/>
    <lineage>
        <taxon>Bacteria</taxon>
        <taxon>Bacillati</taxon>
        <taxon>Actinomycetota</taxon>
        <taxon>Actinomycetes</taxon>
        <taxon>Propionibacteriales</taxon>
        <taxon>Nocardioidaceae</taxon>
        <taxon>Aeromicrobium</taxon>
    </lineage>
</organism>
<protein>
    <submittedName>
        <fullName evidence="1">Prenyltransferase</fullName>
    </submittedName>
</protein>